<sequence length="149" mass="15944">MGFTPAARSSFSPFSSDSASSVVSPAAAKPYRSPLTRLFSVSLPPYRRRRLLCIPSPPSAASMPLPTLPSPPRFICLHAGTSRPPLRDGSTRRQGVIGEEAFMDTMCGGLEEGSHSPRAPRTIAHRTNPSLTSICSTSRSLWCECGGLQ</sequence>
<gene>
    <name evidence="2" type="ORF">SORBI_3010G232400</name>
</gene>
<dbReference type="AlphaFoldDB" id="A0A194YKY9"/>
<protein>
    <submittedName>
        <fullName evidence="2">Uncharacterized protein</fullName>
    </submittedName>
</protein>
<evidence type="ECO:0000256" key="1">
    <source>
        <dbReference type="SAM" id="MobiDB-lite"/>
    </source>
</evidence>
<evidence type="ECO:0000313" key="3">
    <source>
        <dbReference type="Proteomes" id="UP000000768"/>
    </source>
</evidence>
<dbReference type="Proteomes" id="UP000000768">
    <property type="component" value="Chromosome 10"/>
</dbReference>
<reference evidence="3" key="2">
    <citation type="journal article" date="2018" name="Plant J.">
        <title>The Sorghum bicolor reference genome: improved assembly, gene annotations, a transcriptome atlas, and signatures of genome organization.</title>
        <authorList>
            <person name="McCormick R.F."/>
            <person name="Truong S.K."/>
            <person name="Sreedasyam A."/>
            <person name="Jenkins J."/>
            <person name="Shu S."/>
            <person name="Sims D."/>
            <person name="Kennedy M."/>
            <person name="Amirebrahimi M."/>
            <person name="Weers B.D."/>
            <person name="McKinley B."/>
            <person name="Mattison A."/>
            <person name="Morishige D.T."/>
            <person name="Grimwood J."/>
            <person name="Schmutz J."/>
            <person name="Mullet J.E."/>
        </authorList>
    </citation>
    <scope>NUCLEOTIDE SEQUENCE [LARGE SCALE GENOMIC DNA]</scope>
    <source>
        <strain evidence="3">cv. BTx623</strain>
    </source>
</reference>
<accession>A0A194YKY9</accession>
<organism evidence="2 3">
    <name type="scientific">Sorghum bicolor</name>
    <name type="common">Sorghum</name>
    <name type="synonym">Sorghum vulgare</name>
    <dbReference type="NCBI Taxonomy" id="4558"/>
    <lineage>
        <taxon>Eukaryota</taxon>
        <taxon>Viridiplantae</taxon>
        <taxon>Streptophyta</taxon>
        <taxon>Embryophyta</taxon>
        <taxon>Tracheophyta</taxon>
        <taxon>Spermatophyta</taxon>
        <taxon>Magnoliopsida</taxon>
        <taxon>Liliopsida</taxon>
        <taxon>Poales</taxon>
        <taxon>Poaceae</taxon>
        <taxon>PACMAD clade</taxon>
        <taxon>Panicoideae</taxon>
        <taxon>Andropogonodae</taxon>
        <taxon>Andropogoneae</taxon>
        <taxon>Sorghinae</taxon>
        <taxon>Sorghum</taxon>
    </lineage>
</organism>
<name>A0A194YKY9_SORBI</name>
<reference evidence="2 3" key="1">
    <citation type="journal article" date="2009" name="Nature">
        <title>The Sorghum bicolor genome and the diversification of grasses.</title>
        <authorList>
            <person name="Paterson A.H."/>
            <person name="Bowers J.E."/>
            <person name="Bruggmann R."/>
            <person name="Dubchak I."/>
            <person name="Grimwood J."/>
            <person name="Gundlach H."/>
            <person name="Haberer G."/>
            <person name="Hellsten U."/>
            <person name="Mitros T."/>
            <person name="Poliakov A."/>
            <person name="Schmutz J."/>
            <person name="Spannagl M."/>
            <person name="Tang H."/>
            <person name="Wang X."/>
            <person name="Wicker T."/>
            <person name="Bharti A.K."/>
            <person name="Chapman J."/>
            <person name="Feltus F.A."/>
            <person name="Gowik U."/>
            <person name="Grigoriev I.V."/>
            <person name="Lyons E."/>
            <person name="Maher C.A."/>
            <person name="Martis M."/>
            <person name="Narechania A."/>
            <person name="Otillar R.P."/>
            <person name="Penning B.W."/>
            <person name="Salamov A.A."/>
            <person name="Wang Y."/>
            <person name="Zhang L."/>
            <person name="Carpita N.C."/>
            <person name="Freeling M."/>
            <person name="Gingle A.R."/>
            <person name="Hash C.T."/>
            <person name="Keller B."/>
            <person name="Klein P."/>
            <person name="Kresovich S."/>
            <person name="McCann M.C."/>
            <person name="Ming R."/>
            <person name="Peterson D.G."/>
            <person name="Mehboob-ur-Rahman"/>
            <person name="Ware D."/>
            <person name="Westhoff P."/>
            <person name="Mayer K.F."/>
            <person name="Messing J."/>
            <person name="Rokhsar D.S."/>
        </authorList>
    </citation>
    <scope>NUCLEOTIDE SEQUENCE [LARGE SCALE GENOMIC DNA]</scope>
    <source>
        <strain evidence="3">cv. BTx623</strain>
    </source>
</reference>
<proteinExistence type="predicted"/>
<dbReference type="EMBL" id="CM000769">
    <property type="protein sequence ID" value="KXG20649.1"/>
    <property type="molecule type" value="Genomic_DNA"/>
</dbReference>
<feature type="region of interest" description="Disordered" evidence="1">
    <location>
        <begin position="1"/>
        <end position="21"/>
    </location>
</feature>
<dbReference type="InParanoid" id="A0A194YKY9"/>
<keyword evidence="3" id="KW-1185">Reference proteome</keyword>
<evidence type="ECO:0000313" key="2">
    <source>
        <dbReference type="EMBL" id="KXG20649.1"/>
    </source>
</evidence>
<dbReference type="Gramene" id="KXG20649">
    <property type="protein sequence ID" value="KXG20649"/>
    <property type="gene ID" value="SORBI_3010G232400"/>
</dbReference>